<accession>A0A0C3FAY6</accession>
<feature type="region of interest" description="Disordered" evidence="21">
    <location>
        <begin position="1176"/>
        <end position="1195"/>
    </location>
</feature>
<protein>
    <recommendedName>
        <fullName evidence="20">Nitrite reductase [NAD(P)H]</fullName>
        <ecNumber evidence="19">1.7.1.4</ecNumber>
    </recommendedName>
</protein>
<dbReference type="EC" id="1.7.1.4" evidence="19"/>
<dbReference type="Pfam" id="PF03460">
    <property type="entry name" value="NIR_SIR_ferr"/>
    <property type="match status" value="1"/>
</dbReference>
<evidence type="ECO:0000256" key="16">
    <source>
        <dbReference type="ARBA" id="ARBA00034078"/>
    </source>
</evidence>
<evidence type="ECO:0000259" key="24">
    <source>
        <dbReference type="Pfam" id="PF04324"/>
    </source>
</evidence>
<dbReference type="PANTHER" id="PTHR43809">
    <property type="entry name" value="NITRITE REDUCTASE (NADH) LARGE SUBUNIT"/>
    <property type="match status" value="1"/>
</dbReference>
<dbReference type="GO" id="GO:0020037">
    <property type="term" value="F:heme binding"/>
    <property type="evidence" value="ECO:0007669"/>
    <property type="project" value="InterPro"/>
</dbReference>
<feature type="domain" description="Rieske-like [2Fe-2S]" evidence="26">
    <location>
        <begin position="1025"/>
        <end position="1123"/>
    </location>
</feature>
<dbReference type="FunFam" id="3.30.413.10:FF:000007">
    <property type="entry name" value="Nitrite reductase [NAD(P)H] large subunit"/>
    <property type="match status" value="1"/>
</dbReference>
<dbReference type="InterPro" id="IPR005117">
    <property type="entry name" value="NiRdtase/SiRdtase_haem-b_fer"/>
</dbReference>
<comment type="pathway">
    <text evidence="4">Nitrogen metabolism; nitrate reduction (assimilation).</text>
</comment>
<dbReference type="HOGENOM" id="CLU_003291_0_0_1"/>
<comment type="catalytic activity">
    <reaction evidence="17">
        <text>NH4(+) + 3 NAD(+) + 2 H2O = nitrite + 3 NADH + 5 H(+)</text>
        <dbReference type="Rhea" id="RHEA:24628"/>
        <dbReference type="ChEBI" id="CHEBI:15377"/>
        <dbReference type="ChEBI" id="CHEBI:15378"/>
        <dbReference type="ChEBI" id="CHEBI:16301"/>
        <dbReference type="ChEBI" id="CHEBI:28938"/>
        <dbReference type="ChEBI" id="CHEBI:57540"/>
        <dbReference type="ChEBI" id="CHEBI:57945"/>
        <dbReference type="EC" id="1.7.1.4"/>
    </reaction>
</comment>
<keyword evidence="28" id="KW-1185">Reference proteome</keyword>
<comment type="similarity">
    <text evidence="5">Belongs to the nitrite and sulfite reductase 4Fe-4S domain family.</text>
</comment>
<dbReference type="PRINTS" id="PR00397">
    <property type="entry name" value="SIROHAEM"/>
</dbReference>
<comment type="cofactor">
    <cofactor evidence="16">
        <name>[2Fe-2S] cluster</name>
        <dbReference type="ChEBI" id="CHEBI:190135"/>
    </cofactor>
</comment>
<dbReference type="Pfam" id="PF04324">
    <property type="entry name" value="Fer2_BFD"/>
    <property type="match status" value="1"/>
</dbReference>
<dbReference type="GO" id="GO:0051539">
    <property type="term" value="F:4 iron, 4 sulfur cluster binding"/>
    <property type="evidence" value="ECO:0007669"/>
    <property type="project" value="UniProtKB-KW"/>
</dbReference>
<evidence type="ECO:0000256" key="19">
    <source>
        <dbReference type="ARBA" id="ARBA00066907"/>
    </source>
</evidence>
<dbReference type="SUPFAM" id="SSF51905">
    <property type="entry name" value="FAD/NAD(P)-binding domain"/>
    <property type="match status" value="2"/>
</dbReference>
<evidence type="ECO:0000256" key="4">
    <source>
        <dbReference type="ARBA" id="ARBA00005096"/>
    </source>
</evidence>
<dbReference type="InterPro" id="IPR023753">
    <property type="entry name" value="FAD/NAD-binding_dom"/>
</dbReference>
<evidence type="ECO:0000256" key="20">
    <source>
        <dbReference type="ARBA" id="ARBA00070300"/>
    </source>
</evidence>
<dbReference type="Gene3D" id="3.30.413.10">
    <property type="entry name" value="Sulfite Reductase Hemoprotein, domain 1"/>
    <property type="match status" value="1"/>
</dbReference>
<dbReference type="GO" id="GO:0051537">
    <property type="term" value="F:2 iron, 2 sulfur cluster binding"/>
    <property type="evidence" value="ECO:0007669"/>
    <property type="project" value="UniProtKB-KW"/>
</dbReference>
<evidence type="ECO:0000259" key="25">
    <source>
        <dbReference type="Pfam" id="PF07992"/>
    </source>
</evidence>
<dbReference type="GO" id="GO:0015980">
    <property type="term" value="P:energy derivation by oxidation of organic compounds"/>
    <property type="evidence" value="ECO:0007669"/>
    <property type="project" value="UniProtKB-ARBA"/>
</dbReference>
<evidence type="ECO:0000259" key="22">
    <source>
        <dbReference type="Pfam" id="PF01077"/>
    </source>
</evidence>
<dbReference type="GO" id="GO:0008942">
    <property type="term" value="F:nitrite reductase [NAD(P)H] activity"/>
    <property type="evidence" value="ECO:0007669"/>
    <property type="project" value="UniProtKB-EC"/>
</dbReference>
<evidence type="ECO:0000313" key="27">
    <source>
        <dbReference type="EMBL" id="KIM76891.1"/>
    </source>
</evidence>
<organism evidence="27 28">
    <name type="scientific">Piloderma croceum (strain F 1598)</name>
    <dbReference type="NCBI Taxonomy" id="765440"/>
    <lineage>
        <taxon>Eukaryota</taxon>
        <taxon>Fungi</taxon>
        <taxon>Dikarya</taxon>
        <taxon>Basidiomycota</taxon>
        <taxon>Agaricomycotina</taxon>
        <taxon>Agaricomycetes</taxon>
        <taxon>Agaricomycetidae</taxon>
        <taxon>Atheliales</taxon>
        <taxon>Atheliaceae</taxon>
        <taxon>Piloderma</taxon>
    </lineage>
</organism>
<dbReference type="InterPro" id="IPR012748">
    <property type="entry name" value="Rieske-like_NirD"/>
</dbReference>
<name>A0A0C3FAY6_PILCF</name>
<dbReference type="UniPathway" id="UPA00653"/>
<dbReference type="InterPro" id="IPR006066">
    <property type="entry name" value="NO2/SO3_Rdtase_FeS/sirohaem_BS"/>
</dbReference>
<evidence type="ECO:0000256" key="17">
    <source>
        <dbReference type="ARBA" id="ARBA00050114"/>
    </source>
</evidence>
<comment type="catalytic activity">
    <reaction evidence="18">
        <text>NH4(+) + 3 NADP(+) + 2 H2O = nitrite + 3 NADPH + 5 H(+)</text>
        <dbReference type="Rhea" id="RHEA:24632"/>
        <dbReference type="ChEBI" id="CHEBI:15377"/>
        <dbReference type="ChEBI" id="CHEBI:15378"/>
        <dbReference type="ChEBI" id="CHEBI:16301"/>
        <dbReference type="ChEBI" id="CHEBI:28938"/>
        <dbReference type="ChEBI" id="CHEBI:57783"/>
        <dbReference type="ChEBI" id="CHEBI:58349"/>
        <dbReference type="EC" id="1.7.1.4"/>
    </reaction>
</comment>
<evidence type="ECO:0000256" key="8">
    <source>
        <dbReference type="ARBA" id="ARBA00022630"/>
    </source>
</evidence>
<dbReference type="Gene3D" id="1.10.10.1100">
    <property type="entry name" value="BFD-like [2Fe-2S]-binding domain"/>
    <property type="match status" value="1"/>
</dbReference>
<dbReference type="Pfam" id="PF07992">
    <property type="entry name" value="Pyr_redox_2"/>
    <property type="match status" value="1"/>
</dbReference>
<feature type="compositionally biased region" description="Polar residues" evidence="21">
    <location>
        <begin position="1180"/>
        <end position="1189"/>
    </location>
</feature>
<dbReference type="Pfam" id="PF01077">
    <property type="entry name" value="NIR_SIR"/>
    <property type="match status" value="1"/>
</dbReference>
<keyword evidence="10" id="KW-0479">Metal-binding</keyword>
<dbReference type="CDD" id="cd19944">
    <property type="entry name" value="NirB_Fer2_BFD-like_2"/>
    <property type="match status" value="1"/>
</dbReference>
<keyword evidence="13" id="KW-0408">Iron</keyword>
<evidence type="ECO:0000256" key="12">
    <source>
        <dbReference type="ARBA" id="ARBA00023002"/>
    </source>
</evidence>
<feature type="region of interest" description="Disordered" evidence="21">
    <location>
        <begin position="485"/>
        <end position="504"/>
    </location>
</feature>
<feature type="region of interest" description="Disordered" evidence="21">
    <location>
        <begin position="1"/>
        <end position="32"/>
    </location>
</feature>
<dbReference type="SUPFAM" id="SSF50022">
    <property type="entry name" value="ISP domain"/>
    <property type="match status" value="1"/>
</dbReference>
<evidence type="ECO:0000256" key="11">
    <source>
        <dbReference type="ARBA" id="ARBA00022827"/>
    </source>
</evidence>
<evidence type="ECO:0000256" key="1">
    <source>
        <dbReference type="ARBA" id="ARBA00001929"/>
    </source>
</evidence>
<keyword evidence="14" id="KW-0411">Iron-sulfur</keyword>
<evidence type="ECO:0000256" key="10">
    <source>
        <dbReference type="ARBA" id="ARBA00022723"/>
    </source>
</evidence>
<evidence type="ECO:0000256" key="21">
    <source>
        <dbReference type="SAM" id="MobiDB-lite"/>
    </source>
</evidence>
<sequence>MPGPPSATLETSSGKIDQQDKPIPRSEPTRRVVDLPADHAEVAEAWTRNESEAAADLQGGETITSTVPPPNDLHDTNLYAGDRSVIFVVGLGMVGIAFIEKLLNLDTKRRYFIITCGEEVHFAYNRVGLTEYFEHRNVEDLYLNPPSWYAEQQPDQFRYYLGETVTALSPKEHLVHTSKGHSFKYDKCVIATGSGAGLPPYVSSESALKTRGVFVYRNIADLDAIISYAEKDEVKRSVIVGGGLLGLEAAKAVYDLPTIPEVTIINRQAVPLSRQLDTDAGEMVLRKIEAMGVKVLTKCSPTKQLSRPSEDVPGEEVFTGFILQDGTTFEADLVIYAIGIKPRDELAVASGIECHPKGGIIVHDDLQTSAQDVYAIGECASWKGNTYGLIGPGVEMADILSFNLTQTDTHAPRVMNAPDLSTKLKLMGVDVASFGDFFADMRPVEGQAKTVSQIVKGTTPADFPSKEIIGVPENKAEPSIQIAIDDPRRSKQPVSKPLPSRKRGDRIDEPIKCLVYKDPFALTYKKYIFTADGRYLLGGQMIGDVDDYVKLVAIVKKKKALEVPPSQFIVGAKKNGTDAGEDLDDDAQICSCHNVSKGRIVQCVKNGEGNSIGDLKTKTKVGTGCGGCMPLVTNIFNAEMKRAGRELDNRLCSHFAMPRADLFNIVRIKKLRNFTQIMQDAGVSKDSIGCEICKPAIGSILSSIYNEHVMSPAHHQNQDTNDRFLANIQRNGTFSVIPRIAAGEVTPDGLIAIGNVAKKYGLYTKITGGQRIDMFGARKDDLPDIWEALNNAGFESGHAYGKSLRTVKSCVGTTWCRYGVGDSVGLAVQLENRYRGVRSPHKFKGGVSGCVRECAEAQSKDFGIIATDKGWNIFVGGNGGATPRHAELFAKDIPPTKVIRIIDRYLAYYIMTADRLQRTARWIENMEGGIEKLRRVILQDELGICSELDAFMDNLINTYEDEWATVVKDPAKRKQFKQFVNTDERRPQAEIITERGQQRPADWAKAYPEVKLSPGQLTTPKAEWKWIKVATKDDMMPTEVGTTSVAVKYGDTQLAVYHVPKRGYYSTQQMQSSFVLDHGIIGDSPDGNLYVSCPLHKRNFTLTTGDCLNDSQYQILAFEARENPDGLGDIQLRLPPKDDIDAILGTEKWLVRQAQSEALGLNEATQVDIVGPQDKATPELSGTCQSGCGSNKLEW</sequence>
<evidence type="ECO:0000256" key="3">
    <source>
        <dbReference type="ARBA" id="ARBA00001974"/>
    </source>
</evidence>
<dbReference type="Pfam" id="PF13806">
    <property type="entry name" value="Rieske_2"/>
    <property type="match status" value="1"/>
</dbReference>
<dbReference type="InterPro" id="IPR036136">
    <property type="entry name" value="Nit/Sulf_reduc_fer-like_dom_sf"/>
</dbReference>
<dbReference type="InterPro" id="IPR036922">
    <property type="entry name" value="Rieske_2Fe-2S_sf"/>
</dbReference>
<dbReference type="Gene3D" id="3.50.50.60">
    <property type="entry name" value="FAD/NAD(P)-binding domain"/>
    <property type="match status" value="2"/>
</dbReference>
<evidence type="ECO:0000259" key="23">
    <source>
        <dbReference type="Pfam" id="PF03460"/>
    </source>
</evidence>
<dbReference type="InterPro" id="IPR007419">
    <property type="entry name" value="BFD-like_2Fe2S-bd_dom"/>
</dbReference>
<comment type="cofactor">
    <cofactor evidence="3">
        <name>FAD</name>
        <dbReference type="ChEBI" id="CHEBI:57692"/>
    </cofactor>
</comment>
<keyword evidence="7" id="KW-0349">Heme</keyword>
<dbReference type="InParanoid" id="A0A0C3FAY6"/>
<dbReference type="GO" id="GO:0042128">
    <property type="term" value="P:nitrate assimilation"/>
    <property type="evidence" value="ECO:0007669"/>
    <property type="project" value="UniProtKB-UniPathway"/>
</dbReference>
<feature type="domain" description="Nitrite/Sulfite reductase ferredoxin-like" evidence="23">
    <location>
        <begin position="729"/>
        <end position="791"/>
    </location>
</feature>
<evidence type="ECO:0000256" key="6">
    <source>
        <dbReference type="ARBA" id="ARBA00022485"/>
    </source>
</evidence>
<evidence type="ECO:0000256" key="9">
    <source>
        <dbReference type="ARBA" id="ARBA00022714"/>
    </source>
</evidence>
<evidence type="ECO:0000256" key="13">
    <source>
        <dbReference type="ARBA" id="ARBA00023004"/>
    </source>
</evidence>
<keyword evidence="15" id="KW-0534">Nitrate assimilation</keyword>
<keyword evidence="8" id="KW-0285">Flavoprotein</keyword>
<dbReference type="STRING" id="765440.A0A0C3FAY6"/>
<evidence type="ECO:0000256" key="15">
    <source>
        <dbReference type="ARBA" id="ARBA00023063"/>
    </source>
</evidence>
<evidence type="ECO:0000313" key="28">
    <source>
        <dbReference type="Proteomes" id="UP000054166"/>
    </source>
</evidence>
<keyword evidence="12" id="KW-0560">Oxidoreductase</keyword>
<dbReference type="PRINTS" id="PR00368">
    <property type="entry name" value="FADPNR"/>
</dbReference>
<proteinExistence type="inferred from homology"/>
<dbReference type="InterPro" id="IPR052034">
    <property type="entry name" value="NasD-like"/>
</dbReference>
<dbReference type="SUPFAM" id="SSF55124">
    <property type="entry name" value="Nitrite/Sulfite reductase N-terminal domain-like"/>
    <property type="match status" value="1"/>
</dbReference>
<dbReference type="AlphaFoldDB" id="A0A0C3FAY6"/>
<gene>
    <name evidence="27" type="ORF">PILCRDRAFT_825892</name>
</gene>
<dbReference type="InterPro" id="IPR006067">
    <property type="entry name" value="NO2/SO3_Rdtase_4Fe4S_dom"/>
</dbReference>
<dbReference type="Gene3D" id="2.102.10.10">
    <property type="entry name" value="Rieske [2Fe-2S] iron-sulphur domain"/>
    <property type="match status" value="1"/>
</dbReference>
<evidence type="ECO:0000256" key="14">
    <source>
        <dbReference type="ARBA" id="ARBA00023014"/>
    </source>
</evidence>
<dbReference type="FunFam" id="1.10.10.1100:FF:000002">
    <property type="entry name" value="Nitrite reductase large subunit"/>
    <property type="match status" value="1"/>
</dbReference>
<evidence type="ECO:0000259" key="26">
    <source>
        <dbReference type="Pfam" id="PF13806"/>
    </source>
</evidence>
<dbReference type="GO" id="GO:0046872">
    <property type="term" value="F:metal ion binding"/>
    <property type="evidence" value="ECO:0007669"/>
    <property type="project" value="UniProtKB-KW"/>
</dbReference>
<reference evidence="28" key="2">
    <citation type="submission" date="2015-01" db="EMBL/GenBank/DDBJ databases">
        <title>Evolutionary Origins and Diversification of the Mycorrhizal Mutualists.</title>
        <authorList>
            <consortium name="DOE Joint Genome Institute"/>
            <consortium name="Mycorrhizal Genomics Consortium"/>
            <person name="Kohler A."/>
            <person name="Kuo A."/>
            <person name="Nagy L.G."/>
            <person name="Floudas D."/>
            <person name="Copeland A."/>
            <person name="Barry K.W."/>
            <person name="Cichocki N."/>
            <person name="Veneault-Fourrey C."/>
            <person name="LaButti K."/>
            <person name="Lindquist E.A."/>
            <person name="Lipzen A."/>
            <person name="Lundell T."/>
            <person name="Morin E."/>
            <person name="Murat C."/>
            <person name="Riley R."/>
            <person name="Ohm R."/>
            <person name="Sun H."/>
            <person name="Tunlid A."/>
            <person name="Henrissat B."/>
            <person name="Grigoriev I.V."/>
            <person name="Hibbett D.S."/>
            <person name="Martin F."/>
        </authorList>
    </citation>
    <scope>NUCLEOTIDE SEQUENCE [LARGE SCALE GENOMIC DNA]</scope>
    <source>
        <strain evidence="28">F 1598</strain>
    </source>
</reference>
<feature type="domain" description="BFD-like [2Fe-2S]-binding" evidence="24">
    <location>
        <begin position="589"/>
        <end position="637"/>
    </location>
</feature>
<evidence type="ECO:0000256" key="7">
    <source>
        <dbReference type="ARBA" id="ARBA00022617"/>
    </source>
</evidence>
<dbReference type="SUPFAM" id="SSF56014">
    <property type="entry name" value="Nitrite and sulphite reductase 4Fe-4S domain-like"/>
    <property type="match status" value="1"/>
</dbReference>
<evidence type="ECO:0000256" key="18">
    <source>
        <dbReference type="ARBA" id="ARBA00051413"/>
    </source>
</evidence>
<dbReference type="InterPro" id="IPR036188">
    <property type="entry name" value="FAD/NAD-bd_sf"/>
</dbReference>
<dbReference type="OrthoDB" id="432169at2759"/>
<dbReference type="InterPro" id="IPR045854">
    <property type="entry name" value="NO2/SO3_Rdtase_4Fe4S_sf"/>
</dbReference>
<feature type="compositionally biased region" description="Basic and acidic residues" evidence="21">
    <location>
        <begin position="17"/>
        <end position="32"/>
    </location>
</feature>
<dbReference type="NCBIfam" id="TIGR02378">
    <property type="entry name" value="nirD_assim_sml"/>
    <property type="match status" value="1"/>
</dbReference>
<reference evidence="27 28" key="1">
    <citation type="submission" date="2014-04" db="EMBL/GenBank/DDBJ databases">
        <authorList>
            <consortium name="DOE Joint Genome Institute"/>
            <person name="Kuo A."/>
            <person name="Tarkka M."/>
            <person name="Buscot F."/>
            <person name="Kohler A."/>
            <person name="Nagy L.G."/>
            <person name="Floudas D."/>
            <person name="Copeland A."/>
            <person name="Barry K.W."/>
            <person name="Cichocki N."/>
            <person name="Veneault-Fourrey C."/>
            <person name="LaButti K."/>
            <person name="Lindquist E.A."/>
            <person name="Lipzen A."/>
            <person name="Lundell T."/>
            <person name="Morin E."/>
            <person name="Murat C."/>
            <person name="Sun H."/>
            <person name="Tunlid A."/>
            <person name="Henrissat B."/>
            <person name="Grigoriev I.V."/>
            <person name="Hibbett D.S."/>
            <person name="Martin F."/>
            <person name="Nordberg H.P."/>
            <person name="Cantor M.N."/>
            <person name="Hua S.X."/>
        </authorList>
    </citation>
    <scope>NUCLEOTIDE SEQUENCE [LARGE SCALE GENOMIC DNA]</scope>
    <source>
        <strain evidence="27 28">F 1598</strain>
    </source>
</reference>
<dbReference type="PROSITE" id="PS00365">
    <property type="entry name" value="NIR_SIR"/>
    <property type="match status" value="1"/>
</dbReference>
<evidence type="ECO:0000256" key="2">
    <source>
        <dbReference type="ARBA" id="ARBA00001966"/>
    </source>
</evidence>
<feature type="domain" description="Nitrite/sulphite reductase 4Fe-4S" evidence="22">
    <location>
        <begin position="801"/>
        <end position="941"/>
    </location>
</feature>
<comment type="cofactor">
    <cofactor evidence="2">
        <name>[4Fe-4S] cluster</name>
        <dbReference type="ChEBI" id="CHEBI:49883"/>
    </cofactor>
</comment>
<keyword evidence="6" id="KW-0004">4Fe-4S</keyword>
<dbReference type="PANTHER" id="PTHR43809:SF1">
    <property type="entry name" value="NITRITE REDUCTASE (NADH) LARGE SUBUNIT"/>
    <property type="match status" value="1"/>
</dbReference>
<dbReference type="Proteomes" id="UP000054166">
    <property type="component" value="Unassembled WGS sequence"/>
</dbReference>
<comment type="cofactor">
    <cofactor evidence="1">
        <name>siroheme</name>
        <dbReference type="ChEBI" id="CHEBI:60052"/>
    </cofactor>
</comment>
<keyword evidence="11" id="KW-0274">FAD</keyword>
<evidence type="ECO:0000256" key="5">
    <source>
        <dbReference type="ARBA" id="ARBA00010429"/>
    </source>
</evidence>
<dbReference type="EMBL" id="KN833030">
    <property type="protein sequence ID" value="KIM76891.1"/>
    <property type="molecule type" value="Genomic_DNA"/>
</dbReference>
<dbReference type="InterPro" id="IPR041854">
    <property type="entry name" value="BFD-like_2Fe2S-bd_dom_sf"/>
</dbReference>
<keyword evidence="9" id="KW-0001">2Fe-2S</keyword>
<feature type="domain" description="FAD/NAD(P)-binding" evidence="25">
    <location>
        <begin position="86"/>
        <end position="383"/>
    </location>
</feature>